<accession>A0ACC2WJS5</accession>
<sequence>MTQHTAQHLLSAICDTHLALPTLSWFMPPHPSTEPCYIELPRSLTPSEASAMEDICNSLVTRRWGAQGEGEEVKVWIESRLQKRGGGGGGDKALTSAIAGLSVGNGGGEERKMTDQVEVEEAQGLGMLSNLKPGGFAVHDEEEREWADRESRGLPRDYAGGVIRTAVIDGIDRNPTDVNRSLAPNSLLRNTASPASDDDHHDSHLILPPSSFLLHSHPTLSKIGLIHVLPPTTVSQKPTRLYMVAGHRATRHLIAASAELTRASVAVGCSRDQLAARAEQREQGRREMVRWQERMRQELAKALGVAVVWRPTMTTHEGAGTVGEIQCAVVSRAEEATHDFEFLSALNVAAVDALKTTAEAEVESAATTGHSTSEGLPRYALAVHSTVVPMANNGITEAGSLVLITTNPPDLAREYGDKLKAALDVIPGQEKGRCKGGGAKGRWMGKVSGKWSRADAVALEKLLSA</sequence>
<keyword evidence="2" id="KW-1185">Reference proteome</keyword>
<reference evidence="1" key="1">
    <citation type="submission" date="2023-04" db="EMBL/GenBank/DDBJ databases">
        <title>Draft Genome sequencing of Naganishia species isolated from polar environments using Oxford Nanopore Technology.</title>
        <authorList>
            <person name="Leo P."/>
            <person name="Venkateswaran K."/>
        </authorList>
    </citation>
    <scope>NUCLEOTIDE SEQUENCE</scope>
    <source>
        <strain evidence="1">MNA-CCFEE 5261</strain>
    </source>
</reference>
<evidence type="ECO:0000313" key="1">
    <source>
        <dbReference type="EMBL" id="KAJ9111346.1"/>
    </source>
</evidence>
<dbReference type="Proteomes" id="UP001241377">
    <property type="component" value="Unassembled WGS sequence"/>
</dbReference>
<proteinExistence type="predicted"/>
<dbReference type="EMBL" id="JASBWR010000008">
    <property type="protein sequence ID" value="KAJ9111346.1"/>
    <property type="molecule type" value="Genomic_DNA"/>
</dbReference>
<comment type="caution">
    <text evidence="1">The sequence shown here is derived from an EMBL/GenBank/DDBJ whole genome shotgun (WGS) entry which is preliminary data.</text>
</comment>
<name>A0ACC2WJS5_9TREE</name>
<protein>
    <submittedName>
        <fullName evidence="1">Uncharacterized protein</fullName>
    </submittedName>
</protein>
<gene>
    <name evidence="1" type="ORF">QFC19_001114</name>
</gene>
<organism evidence="1 2">
    <name type="scientific">Naganishia cerealis</name>
    <dbReference type="NCBI Taxonomy" id="610337"/>
    <lineage>
        <taxon>Eukaryota</taxon>
        <taxon>Fungi</taxon>
        <taxon>Dikarya</taxon>
        <taxon>Basidiomycota</taxon>
        <taxon>Agaricomycotina</taxon>
        <taxon>Tremellomycetes</taxon>
        <taxon>Filobasidiales</taxon>
        <taxon>Filobasidiaceae</taxon>
        <taxon>Naganishia</taxon>
    </lineage>
</organism>
<evidence type="ECO:0000313" key="2">
    <source>
        <dbReference type="Proteomes" id="UP001241377"/>
    </source>
</evidence>